<reference evidence="2 3" key="1">
    <citation type="journal article" date="2014" name="PLoS Genet.">
        <title>Phylogenetically driven sequencing of extremely halophilic archaea reveals strategies for static and dynamic osmo-response.</title>
        <authorList>
            <person name="Becker E.A."/>
            <person name="Seitzer P.M."/>
            <person name="Tritt A."/>
            <person name="Larsen D."/>
            <person name="Krusor M."/>
            <person name="Yao A.I."/>
            <person name="Wu D."/>
            <person name="Madern D."/>
            <person name="Eisen J.A."/>
            <person name="Darling A.E."/>
            <person name="Facciotti M.T."/>
        </authorList>
    </citation>
    <scope>NUCLEOTIDE SEQUENCE [LARGE SCALE GENOMIC DNA]</scope>
    <source>
        <strain evidence="2 3">JCM 10478</strain>
    </source>
</reference>
<dbReference type="PATRIC" id="fig|1227496.3.peg.1698"/>
<organism evidence="2 3">
    <name type="scientific">Natrinema versiforme JCM 10478</name>
    <dbReference type="NCBI Taxonomy" id="1227496"/>
    <lineage>
        <taxon>Archaea</taxon>
        <taxon>Methanobacteriati</taxon>
        <taxon>Methanobacteriota</taxon>
        <taxon>Stenosarchaea group</taxon>
        <taxon>Halobacteria</taxon>
        <taxon>Halobacteriales</taxon>
        <taxon>Natrialbaceae</taxon>
        <taxon>Natrinema</taxon>
    </lineage>
</organism>
<dbReference type="EMBL" id="AOID01000026">
    <property type="protein sequence ID" value="ELY68009.1"/>
    <property type="molecule type" value="Genomic_DNA"/>
</dbReference>
<dbReference type="AlphaFoldDB" id="L9Y1R5"/>
<dbReference type="Pfam" id="PF18545">
    <property type="entry name" value="HalOD1"/>
    <property type="match status" value="1"/>
</dbReference>
<dbReference type="RefSeq" id="WP_006430747.1">
    <property type="nucleotide sequence ID" value="NZ_AOID01000026.1"/>
</dbReference>
<dbReference type="Proteomes" id="UP000011632">
    <property type="component" value="Unassembled WGS sequence"/>
</dbReference>
<evidence type="ECO:0000313" key="2">
    <source>
        <dbReference type="EMBL" id="ELY68009.1"/>
    </source>
</evidence>
<gene>
    <name evidence="2" type="ORF">C489_08395</name>
</gene>
<name>L9Y1R5_9EURY</name>
<proteinExistence type="predicted"/>
<keyword evidence="3" id="KW-1185">Reference proteome</keyword>
<protein>
    <recommendedName>
        <fullName evidence="1">Halobacterial output domain-containing protein</fullName>
    </recommendedName>
</protein>
<comment type="caution">
    <text evidence="2">The sequence shown here is derived from an EMBL/GenBank/DDBJ whole genome shotgun (WGS) entry which is preliminary data.</text>
</comment>
<sequence>MTDPGPIEYDIETNSYRAQFDFTSIEPSVAVIDALEAITDRESTALPPLYEAIDPEGLDAVIESTQRTPHPDQSSVSFPYQGFLVTVFGDGTLEVAVGGDEGSSDK</sequence>
<dbReference type="OrthoDB" id="221929at2157"/>
<evidence type="ECO:0000313" key="3">
    <source>
        <dbReference type="Proteomes" id="UP000011632"/>
    </source>
</evidence>
<evidence type="ECO:0000259" key="1">
    <source>
        <dbReference type="Pfam" id="PF18545"/>
    </source>
</evidence>
<feature type="domain" description="Halobacterial output" evidence="1">
    <location>
        <begin position="26"/>
        <end position="96"/>
    </location>
</feature>
<accession>L9Y1R5</accession>
<dbReference type="InterPro" id="IPR040624">
    <property type="entry name" value="HalOD1"/>
</dbReference>